<dbReference type="SUPFAM" id="SSF54211">
    <property type="entry name" value="Ribosomal protein S5 domain 2-like"/>
    <property type="match status" value="1"/>
</dbReference>
<keyword evidence="3" id="KW-0418">Kinase</keyword>
<organism evidence="10 11">
    <name type="scientific">Dictyostelium firmibasis</name>
    <dbReference type="NCBI Taxonomy" id="79012"/>
    <lineage>
        <taxon>Eukaryota</taxon>
        <taxon>Amoebozoa</taxon>
        <taxon>Evosea</taxon>
        <taxon>Eumycetozoa</taxon>
        <taxon>Dictyostelia</taxon>
        <taxon>Dictyosteliales</taxon>
        <taxon>Dictyosteliaceae</taxon>
        <taxon>Dictyostelium</taxon>
    </lineage>
</organism>
<dbReference type="InterPro" id="IPR020568">
    <property type="entry name" value="Ribosomal_Su5_D2-typ_SF"/>
</dbReference>
<comment type="similarity">
    <text evidence="5">Belongs to the GHMP kinase family.</text>
</comment>
<comment type="caution">
    <text evidence="10">The sequence shown here is derived from an EMBL/GenBank/DDBJ whole genome shotgun (WGS) entry which is preliminary data.</text>
</comment>
<gene>
    <name evidence="10" type="ORF">RB653_007012</name>
</gene>
<dbReference type="Gene3D" id="3.30.230.120">
    <property type="match status" value="2"/>
</dbReference>
<feature type="compositionally biased region" description="Low complexity" evidence="6">
    <location>
        <begin position="715"/>
        <end position="732"/>
    </location>
</feature>
<accession>A0AAN7TUS2</accession>
<keyword evidence="1" id="KW-0808">Transferase</keyword>
<evidence type="ECO:0000256" key="6">
    <source>
        <dbReference type="SAM" id="MobiDB-lite"/>
    </source>
</evidence>
<dbReference type="GO" id="GO:0050201">
    <property type="term" value="F:fucokinase activity"/>
    <property type="evidence" value="ECO:0007669"/>
    <property type="project" value="TreeGrafter"/>
</dbReference>
<dbReference type="InterPro" id="IPR013750">
    <property type="entry name" value="GHMP_kinase_C_dom"/>
</dbReference>
<dbReference type="Pfam" id="PF00288">
    <property type="entry name" value="GHMP_kinases_N"/>
    <property type="match status" value="1"/>
</dbReference>
<feature type="domain" description="GHMP kinase C-terminal" evidence="9">
    <location>
        <begin position="1255"/>
        <end position="1336"/>
    </location>
</feature>
<keyword evidence="4" id="KW-0067">ATP-binding</keyword>
<dbReference type="InterPro" id="IPR036554">
    <property type="entry name" value="GHMP_kinase_C_sf"/>
</dbReference>
<dbReference type="Pfam" id="PF08544">
    <property type="entry name" value="GHMP_kinases_C"/>
    <property type="match status" value="1"/>
</dbReference>
<dbReference type="GO" id="GO:0005524">
    <property type="term" value="F:ATP binding"/>
    <property type="evidence" value="ECO:0007669"/>
    <property type="project" value="UniProtKB-KW"/>
</dbReference>
<evidence type="ECO:0000256" key="2">
    <source>
        <dbReference type="ARBA" id="ARBA00022741"/>
    </source>
</evidence>
<keyword evidence="2" id="KW-0547">Nucleotide-binding</keyword>
<evidence type="ECO:0000256" key="4">
    <source>
        <dbReference type="ARBA" id="ARBA00022840"/>
    </source>
</evidence>
<sequence length="1375" mass="154945">MNFQSYQHNYMGEEENLNGNGEEEIYWDAIAVTAPKFEHAEEFLKELQNRQNEGIISKKTFLISIPDPYINTGYEPMKTKNRSKSQEEQYEEDETFGEVPPHYQSNNNTSNNNNNNDNNDSNESNNQKRYHNHSIHNSKDNNGDEVENEVQHKPHYSKVGSGSSMINSLFVITEKLSALSGKSYLDVDILKNKRILLLLNGGIHQHAPLVNLCTKSFSMMPLKNIDILKRQNNKNYNNQEETEKPKRYVGDEPVYPIDILLSNLNEVVKNLHSGFMVSSTESLIFFNRDDSNLKSKTLWKQSGVSVITMNVGPDYYTNHGMCKINDESGEILEIAYKKPKEYLEGNGFISKESDTASIYTGIIFFCEKTTEKLLYLHNTSPLDSCTYLGVDSGSQLLKFGVFPDILCSMTKNETFESYLNQPYFYGSHKSLVKKARKVVWDLFRNTPIRSIKIQGSYYYLKNPSDYLSFIQTNINRNQDDDKNVISKKMHSFIACQDLPIKGIIVNSILTGKGKSFDTTVIYDSILTGDWSIGERSIVFGVKSLFETFYIRDNMIVTEIRLKSIKIKHSISESPKALIVLGVEDDLNSFYNDPSSRIANRNWEEFLLSSGVSPDELWSKGVPKILRTARLFPIIVDDQDEKMYDASLWIQNKESPPLSVIGRWRSSKRISVADIIGESYLLDYTQLEVKQQVQQLSDNKVGDGVLIVENLNNNNNNSSSCSSSRSNSSNNINDYDCKDSGNSNLNNSSENIYGISSNNVVDNIISNTARIKPCTSSFTLADEFSSKWMIEGDIQACFKWRREISFQVDSMEIEHILVQGIDQSILPFIKKWSDCKIPLSKALETLDRISLSCPLQYTGRLLSCISDTLAVYVNNQGGLRSGPARNCQFEKSYNYFRSHDERKGFLSLIKERRKWLTSYESMIRVARHYEGAGQIVIKNIVDTCPTELKPLDPSIYTICSKKDWVCVSLPVRIDLAGGWTDTPPICYEHGGVVLNAAIRIRGKKSIEARVRRLDEPVLIFRVGQTGDSIICRSLNDLMDYDQPHAPGSLLKSCFLQLGLIDYGDGINFANVSSVDGRKARTITTSTTTACVVVCKTLKQQLESLGGGMEVTSSSDLPTGSGLGTSSILAAGLITAMAYAFGYKYSDQHLFHAVLKVEQMLTTGGGWQDQIGGILGGFKEGSCTRFHSKNDKIMVTAKQLPMTDEIIQLINDHLLLVYTGRTRLARDLLQDVIRRWYAKTQEILLNTDALIQTATTMKEALIKGDIKEIGTCLLQYWNQKKAMAVGAEPTRITEIFNLVKDFTHGYSLAGAGGGGFMILITKDHCADTKNKLQEIIRKVDGFETVEIFDTEIDKNGLEISIEKHIEYLQVPPMNVTN</sequence>
<name>A0AAN7TUS2_9MYCE</name>
<feature type="region of interest" description="Disordered" evidence="6">
    <location>
        <begin position="715"/>
        <end position="734"/>
    </location>
</feature>
<dbReference type="PANTHER" id="PTHR32463">
    <property type="entry name" value="L-FUCOSE KINASE"/>
    <property type="match status" value="1"/>
</dbReference>
<evidence type="ECO:0000256" key="1">
    <source>
        <dbReference type="ARBA" id="ARBA00022679"/>
    </source>
</evidence>
<evidence type="ECO:0000259" key="8">
    <source>
        <dbReference type="Pfam" id="PF07959"/>
    </source>
</evidence>
<proteinExistence type="inferred from homology"/>
<evidence type="ECO:0000259" key="7">
    <source>
        <dbReference type="Pfam" id="PF00288"/>
    </source>
</evidence>
<reference evidence="10 11" key="1">
    <citation type="submission" date="2023-11" db="EMBL/GenBank/DDBJ databases">
        <title>Dfirmibasis_genome.</title>
        <authorList>
            <person name="Edelbroek B."/>
            <person name="Kjellin J."/>
            <person name="Jerlstrom-Hultqvist J."/>
            <person name="Soderbom F."/>
        </authorList>
    </citation>
    <scope>NUCLEOTIDE SEQUENCE [LARGE SCALE GENOMIC DNA]</scope>
    <source>
        <strain evidence="10 11">TNS-C-14</strain>
    </source>
</reference>
<keyword evidence="11" id="KW-1185">Reference proteome</keyword>
<dbReference type="GO" id="GO:0042352">
    <property type="term" value="P:GDP-L-fucose salvage"/>
    <property type="evidence" value="ECO:0007669"/>
    <property type="project" value="TreeGrafter"/>
</dbReference>
<dbReference type="Pfam" id="PF07959">
    <property type="entry name" value="Fucose_pyrophosphorylase"/>
    <property type="match status" value="1"/>
</dbReference>
<evidence type="ECO:0000313" key="10">
    <source>
        <dbReference type="EMBL" id="KAK5575878.1"/>
    </source>
</evidence>
<dbReference type="EMBL" id="JAVFKY010000005">
    <property type="protein sequence ID" value="KAK5575878.1"/>
    <property type="molecule type" value="Genomic_DNA"/>
</dbReference>
<dbReference type="InterPro" id="IPR012887">
    <property type="entry name" value="GDP_fucose_pyrophosphorylase"/>
</dbReference>
<feature type="domain" description="GHMP kinase N-terminal" evidence="7">
    <location>
        <begin position="1093"/>
        <end position="1175"/>
    </location>
</feature>
<feature type="domain" description="GDP-fucose pyrophosphorylase" evidence="8">
    <location>
        <begin position="188"/>
        <end position="634"/>
    </location>
</feature>
<dbReference type="PRINTS" id="PR00959">
    <property type="entry name" value="MEVGALKINASE"/>
</dbReference>
<feature type="compositionally biased region" description="Low complexity" evidence="6">
    <location>
        <begin position="105"/>
        <end position="125"/>
    </location>
</feature>
<evidence type="ECO:0000256" key="5">
    <source>
        <dbReference type="ARBA" id="ARBA00038121"/>
    </source>
</evidence>
<dbReference type="SUPFAM" id="SSF55060">
    <property type="entry name" value="GHMP Kinase, C-terminal domain"/>
    <property type="match status" value="1"/>
</dbReference>
<dbReference type="PANTHER" id="PTHR32463:SF0">
    <property type="entry name" value="L-FUCOSE KINASE"/>
    <property type="match status" value="1"/>
</dbReference>
<protein>
    <recommendedName>
        <fullName evidence="12">Fucokinase</fullName>
    </recommendedName>
</protein>
<feature type="region of interest" description="Disordered" evidence="6">
    <location>
        <begin position="67"/>
        <end position="160"/>
    </location>
</feature>
<evidence type="ECO:0000259" key="9">
    <source>
        <dbReference type="Pfam" id="PF08544"/>
    </source>
</evidence>
<evidence type="ECO:0000313" key="11">
    <source>
        <dbReference type="Proteomes" id="UP001344447"/>
    </source>
</evidence>
<evidence type="ECO:0000256" key="3">
    <source>
        <dbReference type="ARBA" id="ARBA00022777"/>
    </source>
</evidence>
<dbReference type="Proteomes" id="UP001344447">
    <property type="component" value="Unassembled WGS sequence"/>
</dbReference>
<dbReference type="InterPro" id="IPR052203">
    <property type="entry name" value="GHMP_Kinase-Related"/>
</dbReference>
<dbReference type="InterPro" id="IPR006204">
    <property type="entry name" value="GHMP_kinase_N_dom"/>
</dbReference>
<evidence type="ECO:0008006" key="12">
    <source>
        <dbReference type="Google" id="ProtNLM"/>
    </source>
</evidence>